<dbReference type="Ensembl" id="ENSVURT00010004776.1">
    <property type="protein sequence ID" value="ENSVURP00010004205.1"/>
    <property type="gene ID" value="ENSVURG00010003244.1"/>
</dbReference>
<dbReference type="CDD" id="cd00110">
    <property type="entry name" value="LamG"/>
    <property type="match status" value="1"/>
</dbReference>
<reference evidence="4" key="2">
    <citation type="submission" date="2025-08" db="UniProtKB">
        <authorList>
            <consortium name="Ensembl"/>
        </authorList>
    </citation>
    <scope>IDENTIFICATION</scope>
</reference>
<gene>
    <name evidence="4" type="primary">SHBG</name>
</gene>
<protein>
    <submittedName>
        <fullName evidence="4">Sex hormone binding globulin</fullName>
    </submittedName>
</protein>
<dbReference type="Gene3D" id="2.60.120.200">
    <property type="match status" value="1"/>
</dbReference>
<organism evidence="4 5">
    <name type="scientific">Vombatus ursinus</name>
    <name type="common">Common wombat</name>
    <dbReference type="NCBI Taxonomy" id="29139"/>
    <lineage>
        <taxon>Eukaryota</taxon>
        <taxon>Metazoa</taxon>
        <taxon>Chordata</taxon>
        <taxon>Craniata</taxon>
        <taxon>Vertebrata</taxon>
        <taxon>Euteleostomi</taxon>
        <taxon>Mammalia</taxon>
        <taxon>Metatheria</taxon>
        <taxon>Diprotodontia</taxon>
        <taxon>Vombatidae</taxon>
        <taxon>Vombatus</taxon>
    </lineage>
</organism>
<evidence type="ECO:0000256" key="2">
    <source>
        <dbReference type="SAM" id="SignalP"/>
    </source>
</evidence>
<dbReference type="SUPFAM" id="SSF49899">
    <property type="entry name" value="Concanavalin A-like lectins/glucanases"/>
    <property type="match status" value="2"/>
</dbReference>
<dbReference type="AlphaFoldDB" id="A0A4X2K4T7"/>
<sequence>ESCPTMEGLCSLTLMLLLLWPPETWEGLASQPPLPTKISRDPAVLHLGSGTGLEPITIMTFDLTKVTRAISSFDLRTWDPEGVIFYGDTNPKDDWFMLVLRGAGPRLDDGCWHQVNNQEDSVILEVDGDEVLRLSQVSRPLAGTALPTMRIAVGGLLFPLTDLRLLLIPALDGCLRRDIWLNQPGNTAPFSHPPQGACNPEAQPGTFLPPGAHTVFSLQDLPQPDVDPWAFSLELRLQFFRGSGCLLTLGILANQSLLSLDLQDQYLDSGCGPLEKGSLPLSPGRLLQLELGLTRVTLSQGPQEVALIVPPVLLISLLDLWTQPKGNLILGVAPGEASSVSFCLDGLRVQGKELDVDQALSRSKNIWTHSCPRSLNNSTNTPH</sequence>
<keyword evidence="5" id="KW-1185">Reference proteome</keyword>
<dbReference type="InterPro" id="IPR013320">
    <property type="entry name" value="ConA-like_dom_sf"/>
</dbReference>
<evidence type="ECO:0000313" key="4">
    <source>
        <dbReference type="Ensembl" id="ENSVURP00010004205.1"/>
    </source>
</evidence>
<dbReference type="STRING" id="29139.ENSVURP00010004205"/>
<evidence type="ECO:0000256" key="1">
    <source>
        <dbReference type="ARBA" id="ARBA00022737"/>
    </source>
</evidence>
<feature type="domain" description="Laminin G" evidence="3">
    <location>
        <begin position="103"/>
        <end position="184"/>
    </location>
</feature>
<evidence type="ECO:0000259" key="3">
    <source>
        <dbReference type="Pfam" id="PF00054"/>
    </source>
</evidence>
<accession>A0A4X2K4T7</accession>
<proteinExistence type="predicted"/>
<name>A0A4X2K4T7_VOMUR</name>
<feature type="signal peptide" evidence="2">
    <location>
        <begin position="1"/>
        <end position="30"/>
    </location>
</feature>
<dbReference type="InterPro" id="IPR001791">
    <property type="entry name" value="Laminin_G"/>
</dbReference>
<reference evidence="5" key="1">
    <citation type="submission" date="2018-12" db="EMBL/GenBank/DDBJ databases">
        <authorList>
            <person name="Yazar S."/>
        </authorList>
    </citation>
    <scope>NUCLEOTIDE SEQUENCE [LARGE SCALE GENOMIC DNA]</scope>
</reference>
<reference evidence="4" key="3">
    <citation type="submission" date="2025-09" db="UniProtKB">
        <authorList>
            <consortium name="Ensembl"/>
        </authorList>
    </citation>
    <scope>IDENTIFICATION</scope>
</reference>
<dbReference type="Proteomes" id="UP000314987">
    <property type="component" value="Unassembled WGS sequence"/>
</dbReference>
<keyword evidence="2" id="KW-0732">Signal</keyword>
<dbReference type="OMA" id="TEPWAFS"/>
<dbReference type="GeneTree" id="ENSGT00940000154035"/>
<feature type="chain" id="PRO_5021342195" evidence="2">
    <location>
        <begin position="31"/>
        <end position="383"/>
    </location>
</feature>
<dbReference type="Pfam" id="PF00054">
    <property type="entry name" value="Laminin_G_1"/>
    <property type="match status" value="1"/>
</dbReference>
<evidence type="ECO:0000313" key="5">
    <source>
        <dbReference type="Proteomes" id="UP000314987"/>
    </source>
</evidence>
<keyword evidence="1" id="KW-0677">Repeat</keyword>